<dbReference type="PRINTS" id="PR00081">
    <property type="entry name" value="GDHRDH"/>
</dbReference>
<keyword evidence="1" id="KW-0560">Oxidoreductase</keyword>
<dbReference type="EMBL" id="CAADIP010000041">
    <property type="protein sequence ID" value="VFR94599.1"/>
    <property type="molecule type" value="Genomic_DNA"/>
</dbReference>
<dbReference type="PANTHER" id="PTHR43157">
    <property type="entry name" value="PHOSPHATIDYLINOSITOL-GLYCAN BIOSYNTHESIS CLASS F PROTEIN-RELATED"/>
    <property type="match status" value="1"/>
</dbReference>
<evidence type="ECO:0000256" key="2">
    <source>
        <dbReference type="SAM" id="MobiDB-lite"/>
    </source>
</evidence>
<evidence type="ECO:0008006" key="6">
    <source>
        <dbReference type="Google" id="ProtNLM"/>
    </source>
</evidence>
<gene>
    <name evidence="3" type="ORF">BRI6_1345</name>
    <name evidence="4" type="ORF">BRI9_1399</name>
    <name evidence="5" type="ORF">IVO3_1396</name>
</gene>
<evidence type="ECO:0000256" key="1">
    <source>
        <dbReference type="ARBA" id="ARBA00023002"/>
    </source>
</evidence>
<dbReference type="InterPro" id="IPR036291">
    <property type="entry name" value="NAD(P)-bd_dom_sf"/>
</dbReference>
<dbReference type="AlphaFoldDB" id="A0A484V628"/>
<feature type="region of interest" description="Disordered" evidence="2">
    <location>
        <begin position="274"/>
        <end position="301"/>
    </location>
</feature>
<sequence>MKTQHEKVVLVTGSTDGVGRCVAETLGRAGYTILIHGRDRHRADAVVAGIKAAGGQATAYLADFSSLADVRLLASGILESHPVIDAVINNAGVGFGQPGETRAESKDGHELRFAVNYLAPFLLTYLLLPGLANGRGRVVNVASVGQAPIDFDDVMLNHDWSGERADRQSKLALIMATFDLALALRPFGVTVNALHPATFIPTAMVLESGVALLSTVREGADAIVQLVTAPQWHGRSGLYFDGTRPAQAHAQAYDPEARSRLRVLSFELVRLGHPDEQRGPGVERPGHSHTAAFPSSEDISI</sequence>
<name>A0A484V628_9ZZZZ</name>
<dbReference type="EMBL" id="CAADIK010000027">
    <property type="protein sequence ID" value="VFR71410.1"/>
    <property type="molecule type" value="Genomic_DNA"/>
</dbReference>
<evidence type="ECO:0000313" key="4">
    <source>
        <dbReference type="EMBL" id="VFR71410.1"/>
    </source>
</evidence>
<accession>A0A484V628</accession>
<evidence type="ECO:0000313" key="3">
    <source>
        <dbReference type="EMBL" id="VFR57273.1"/>
    </source>
</evidence>
<dbReference type="Pfam" id="PF00106">
    <property type="entry name" value="adh_short"/>
    <property type="match status" value="1"/>
</dbReference>
<protein>
    <recommendedName>
        <fullName evidence="6">Short-chain dehydrogenase/reductase SDR</fullName>
    </recommendedName>
</protein>
<dbReference type="PANTHER" id="PTHR43157:SF31">
    <property type="entry name" value="PHOSPHATIDYLINOSITOL-GLYCAN BIOSYNTHESIS CLASS F PROTEIN"/>
    <property type="match status" value="1"/>
</dbReference>
<dbReference type="Gene3D" id="3.40.50.720">
    <property type="entry name" value="NAD(P)-binding Rossmann-like Domain"/>
    <property type="match status" value="1"/>
</dbReference>
<evidence type="ECO:0000313" key="5">
    <source>
        <dbReference type="EMBL" id="VFR94599.1"/>
    </source>
</evidence>
<dbReference type="InterPro" id="IPR002347">
    <property type="entry name" value="SDR_fam"/>
</dbReference>
<dbReference type="GO" id="GO:0016491">
    <property type="term" value="F:oxidoreductase activity"/>
    <property type="evidence" value="ECO:0007669"/>
    <property type="project" value="UniProtKB-KW"/>
</dbReference>
<dbReference type="EMBL" id="CAADII010000076">
    <property type="protein sequence ID" value="VFR57273.1"/>
    <property type="molecule type" value="Genomic_DNA"/>
</dbReference>
<dbReference type="SUPFAM" id="SSF51735">
    <property type="entry name" value="NAD(P)-binding Rossmann-fold domains"/>
    <property type="match status" value="1"/>
</dbReference>
<proteinExistence type="predicted"/>
<reference evidence="5" key="1">
    <citation type="submission" date="2019-03" db="EMBL/GenBank/DDBJ databases">
        <authorList>
            <person name="Danneels B."/>
        </authorList>
    </citation>
    <scope>NUCLEOTIDE SEQUENCE</scope>
</reference>
<organism evidence="5">
    <name type="scientific">plant metagenome</name>
    <dbReference type="NCBI Taxonomy" id="1297885"/>
    <lineage>
        <taxon>unclassified sequences</taxon>
        <taxon>metagenomes</taxon>
        <taxon>organismal metagenomes</taxon>
    </lineage>
</organism>